<comment type="caution">
    <text evidence="1">The sequence shown here is derived from an EMBL/GenBank/DDBJ whole genome shotgun (WGS) entry which is preliminary data.</text>
</comment>
<dbReference type="EMBL" id="JAMZFT010000004">
    <property type="protein sequence ID" value="MCP1337792.1"/>
    <property type="molecule type" value="Genomic_DNA"/>
</dbReference>
<dbReference type="PANTHER" id="PTHR30292:SF0">
    <property type="entry name" value="5-OXOPROLINASE SUBUNIT A"/>
    <property type="match status" value="1"/>
</dbReference>
<dbReference type="Gene3D" id="3.20.20.370">
    <property type="entry name" value="Glycoside hydrolase/deacetylase"/>
    <property type="match status" value="1"/>
</dbReference>
<dbReference type="GO" id="GO:0017168">
    <property type="term" value="F:5-oxoprolinase (ATP-hydrolyzing) activity"/>
    <property type="evidence" value="ECO:0007669"/>
    <property type="project" value="UniProtKB-EC"/>
</dbReference>
<proteinExistence type="predicted"/>
<gene>
    <name evidence="1" type="primary">pxpA</name>
    <name evidence="1" type="ORF">NJQ99_15330</name>
</gene>
<dbReference type="AlphaFoldDB" id="A0A9J6PJ05"/>
<dbReference type="SUPFAM" id="SSF88713">
    <property type="entry name" value="Glycoside hydrolase/deacetylase"/>
    <property type="match status" value="1"/>
</dbReference>
<dbReference type="NCBIfam" id="NF003816">
    <property type="entry name" value="PRK05406.1-5"/>
    <property type="match status" value="1"/>
</dbReference>
<accession>A0A9J6PJ05</accession>
<reference evidence="1" key="1">
    <citation type="submission" date="2022-06" db="EMBL/GenBank/DDBJ databases">
        <title>Isolation and Genomics of Futiania mangrovii gen. nov., sp. nov., a Rare and Metabolically-versatile member in the Class Alphaproteobacteria.</title>
        <authorList>
            <person name="Liu L."/>
            <person name="Huang W.-C."/>
            <person name="Pan J."/>
            <person name="Li J."/>
            <person name="Huang Y."/>
            <person name="Du H."/>
            <person name="Liu Y."/>
            <person name="Li M."/>
        </authorList>
    </citation>
    <scope>NUCLEOTIDE SEQUENCE</scope>
    <source>
        <strain evidence="1">FT118</strain>
    </source>
</reference>
<dbReference type="RefSeq" id="WP_269333755.1">
    <property type="nucleotide sequence ID" value="NZ_JAMZFT010000004.1"/>
</dbReference>
<dbReference type="InterPro" id="IPR011330">
    <property type="entry name" value="Glyco_hydro/deAcase_b/a-brl"/>
</dbReference>
<dbReference type="Pfam" id="PF03746">
    <property type="entry name" value="LamB_YcsF"/>
    <property type="match status" value="1"/>
</dbReference>
<organism evidence="1 2">
    <name type="scientific">Futiania mangrovi</name>
    <dbReference type="NCBI Taxonomy" id="2959716"/>
    <lineage>
        <taxon>Bacteria</taxon>
        <taxon>Pseudomonadati</taxon>
        <taxon>Pseudomonadota</taxon>
        <taxon>Alphaproteobacteria</taxon>
        <taxon>Futianiales</taxon>
        <taxon>Futianiaceae</taxon>
        <taxon>Futiania</taxon>
    </lineage>
</organism>
<keyword evidence="1" id="KW-0378">Hydrolase</keyword>
<dbReference type="InterPro" id="IPR005501">
    <property type="entry name" value="LamB/YcsF/PxpA-like"/>
</dbReference>
<keyword evidence="2" id="KW-1185">Reference proteome</keyword>
<dbReference type="PANTHER" id="PTHR30292">
    <property type="entry name" value="UNCHARACTERIZED PROTEIN YBGL-RELATED"/>
    <property type="match status" value="1"/>
</dbReference>
<protein>
    <submittedName>
        <fullName evidence="1">5-oxoprolinase subunit PxpA</fullName>
        <ecNumber evidence="1">3.5.2.9</ecNumber>
    </submittedName>
</protein>
<sequence length="237" mass="25912">MHPKINCDMGEGFAIYSVCDDAEMMKHIDIANVACGFHASDPVVMHRTVRLAKENGVLVGAHPSYPDPQGWGRREMKIEREELRDIIIYQVSALKGFLDMHGMPLNHIKPHGALYGVAARDEEVANAVADAAEVFGVPLYGMANTLHEKVYTSRGVGFVAELYADLPYAGDGRLIIMRQPPKVTTEQVIARCMKAVEEGVVDTLDGHDIKIDFDVICVHSDTTGAVEAAKALKAALR</sequence>
<evidence type="ECO:0000313" key="1">
    <source>
        <dbReference type="EMBL" id="MCP1337792.1"/>
    </source>
</evidence>
<dbReference type="GO" id="GO:0005975">
    <property type="term" value="P:carbohydrate metabolic process"/>
    <property type="evidence" value="ECO:0007669"/>
    <property type="project" value="InterPro"/>
</dbReference>
<dbReference type="EC" id="3.5.2.9" evidence="1"/>
<dbReference type="NCBIfam" id="NF003814">
    <property type="entry name" value="PRK05406.1-3"/>
    <property type="match status" value="1"/>
</dbReference>
<name>A0A9J6PJ05_9PROT</name>
<evidence type="ECO:0000313" key="2">
    <source>
        <dbReference type="Proteomes" id="UP001055804"/>
    </source>
</evidence>
<dbReference type="Proteomes" id="UP001055804">
    <property type="component" value="Unassembled WGS sequence"/>
</dbReference>